<gene>
    <name evidence="2" type="ORF">L9F63_006988</name>
</gene>
<protein>
    <submittedName>
        <fullName evidence="2">Uncharacterized protein</fullName>
    </submittedName>
</protein>
<keyword evidence="1" id="KW-0812">Transmembrane</keyword>
<dbReference type="AlphaFoldDB" id="A0AAD7Z9D5"/>
<keyword evidence="1" id="KW-0472">Membrane</keyword>
<accession>A0AAD7Z9D5</accession>
<dbReference type="Proteomes" id="UP001233999">
    <property type="component" value="Unassembled WGS sequence"/>
</dbReference>
<feature type="transmembrane region" description="Helical" evidence="1">
    <location>
        <begin position="20"/>
        <end position="42"/>
    </location>
</feature>
<comment type="caution">
    <text evidence="2">The sequence shown here is derived from an EMBL/GenBank/DDBJ whole genome shotgun (WGS) entry which is preliminary data.</text>
</comment>
<keyword evidence="3" id="KW-1185">Reference proteome</keyword>
<feature type="non-terminal residue" evidence="2">
    <location>
        <position position="1"/>
    </location>
</feature>
<evidence type="ECO:0000313" key="3">
    <source>
        <dbReference type="Proteomes" id="UP001233999"/>
    </source>
</evidence>
<dbReference type="EMBL" id="JASPKZ010009807">
    <property type="protein sequence ID" value="KAJ9576166.1"/>
    <property type="molecule type" value="Genomic_DNA"/>
</dbReference>
<organism evidence="2 3">
    <name type="scientific">Diploptera punctata</name>
    <name type="common">Pacific beetle cockroach</name>
    <dbReference type="NCBI Taxonomy" id="6984"/>
    <lineage>
        <taxon>Eukaryota</taxon>
        <taxon>Metazoa</taxon>
        <taxon>Ecdysozoa</taxon>
        <taxon>Arthropoda</taxon>
        <taxon>Hexapoda</taxon>
        <taxon>Insecta</taxon>
        <taxon>Pterygota</taxon>
        <taxon>Neoptera</taxon>
        <taxon>Polyneoptera</taxon>
        <taxon>Dictyoptera</taxon>
        <taxon>Blattodea</taxon>
        <taxon>Blaberoidea</taxon>
        <taxon>Blaberidae</taxon>
        <taxon>Diplopterinae</taxon>
        <taxon>Diploptera</taxon>
    </lineage>
</organism>
<name>A0AAD7Z9D5_DIPPU</name>
<evidence type="ECO:0000313" key="2">
    <source>
        <dbReference type="EMBL" id="KAJ9576166.1"/>
    </source>
</evidence>
<feature type="non-terminal residue" evidence="2">
    <location>
        <position position="100"/>
    </location>
</feature>
<reference evidence="2" key="1">
    <citation type="journal article" date="2023" name="IScience">
        <title>Live-bearing cockroach genome reveals convergent evolutionary mechanisms linked to viviparity in insects and beyond.</title>
        <authorList>
            <person name="Fouks B."/>
            <person name="Harrison M.C."/>
            <person name="Mikhailova A.A."/>
            <person name="Marchal E."/>
            <person name="English S."/>
            <person name="Carruthers M."/>
            <person name="Jennings E.C."/>
            <person name="Chiamaka E.L."/>
            <person name="Frigard R.A."/>
            <person name="Pippel M."/>
            <person name="Attardo G.M."/>
            <person name="Benoit J.B."/>
            <person name="Bornberg-Bauer E."/>
            <person name="Tobe S.S."/>
        </authorList>
    </citation>
    <scope>NUCLEOTIDE SEQUENCE</scope>
    <source>
        <strain evidence="2">Stay&amp;Tobe</strain>
    </source>
</reference>
<proteinExistence type="predicted"/>
<sequence length="100" mass="11374">SLGLYDFQWNVLAFSTSLRNFFLSCAVFKETIVYAAVGYLLYCHEKVPDYKPFLLNRQRCENTKLANAGMVISQTNKWLYHDKLLNGSMAISLESTIAPA</sequence>
<evidence type="ECO:0000256" key="1">
    <source>
        <dbReference type="SAM" id="Phobius"/>
    </source>
</evidence>
<keyword evidence="1" id="KW-1133">Transmembrane helix</keyword>
<reference evidence="2" key="2">
    <citation type="submission" date="2023-05" db="EMBL/GenBank/DDBJ databases">
        <authorList>
            <person name="Fouks B."/>
        </authorList>
    </citation>
    <scope>NUCLEOTIDE SEQUENCE</scope>
    <source>
        <strain evidence="2">Stay&amp;Tobe</strain>
        <tissue evidence="2">Testes</tissue>
    </source>
</reference>